<evidence type="ECO:0000256" key="4">
    <source>
        <dbReference type="ARBA" id="ARBA00022692"/>
    </source>
</evidence>
<dbReference type="InterPro" id="IPR002067">
    <property type="entry name" value="MCP"/>
</dbReference>
<comment type="caution">
    <text evidence="11">The sequence shown here is derived from an EMBL/GenBank/DDBJ whole genome shotgun (WGS) entry which is preliminary data.</text>
</comment>
<accession>A0AAD1XQS8</accession>
<name>A0AAD1XQS8_EUPCR</name>
<evidence type="ECO:0000256" key="8">
    <source>
        <dbReference type="ARBA" id="ARBA00023136"/>
    </source>
</evidence>
<evidence type="ECO:0008006" key="13">
    <source>
        <dbReference type="Google" id="ProtNLM"/>
    </source>
</evidence>
<evidence type="ECO:0000313" key="11">
    <source>
        <dbReference type="EMBL" id="CAI2377458.1"/>
    </source>
</evidence>
<evidence type="ECO:0000256" key="2">
    <source>
        <dbReference type="ARBA" id="ARBA00006375"/>
    </source>
</evidence>
<dbReference type="GO" id="GO:0022857">
    <property type="term" value="F:transmembrane transporter activity"/>
    <property type="evidence" value="ECO:0007669"/>
    <property type="project" value="TreeGrafter"/>
</dbReference>
<dbReference type="PRINTS" id="PR00926">
    <property type="entry name" value="MITOCARRIER"/>
</dbReference>
<keyword evidence="4 9" id="KW-0812">Transmembrane</keyword>
<sequence>MEELGELSNLRRVCIDFTAGFVSGVVSLYVGHPLDTIKVRMQVTSGERCKGSLGIFKSILAKEGVRGLFKGALPPVLGNAPVNAVLFASNDVAKRTLKDVDLSEETKVFCGGCFGGLMCCLINCPIELLKVKKQGNVGRTMSYTKIIRAEGFNGLFSAFVPILWRDVPTYGIYFFTYNYLAKKLCEKQNPDRKSIKNTVGKMVAGGLSGLVIWTISFPFDAIKSYIQYHPGHRGTFRTARYIYRKYGAGKFYRGLAPCLIRAFPVNAIVFITYEETVSILNNYL</sequence>
<comment type="subcellular location">
    <subcellularLocation>
        <location evidence="1">Mitochondrion membrane</location>
        <topology evidence="1">Multi-pass membrane protein</topology>
    </subcellularLocation>
</comment>
<evidence type="ECO:0000256" key="3">
    <source>
        <dbReference type="ARBA" id="ARBA00022448"/>
    </source>
</evidence>
<evidence type="ECO:0000256" key="9">
    <source>
        <dbReference type="PROSITE-ProRule" id="PRU00282"/>
    </source>
</evidence>
<dbReference type="Proteomes" id="UP001295684">
    <property type="component" value="Unassembled WGS sequence"/>
</dbReference>
<feature type="repeat" description="Solcar" evidence="9">
    <location>
        <begin position="11"/>
        <end position="96"/>
    </location>
</feature>
<gene>
    <name evidence="11" type="ORF">ECRASSUSDP1_LOCUS18844</name>
</gene>
<proteinExistence type="inferred from homology"/>
<dbReference type="GO" id="GO:0031966">
    <property type="term" value="C:mitochondrial membrane"/>
    <property type="evidence" value="ECO:0007669"/>
    <property type="project" value="UniProtKB-SubCell"/>
</dbReference>
<feature type="repeat" description="Solcar" evidence="9">
    <location>
        <begin position="196"/>
        <end position="279"/>
    </location>
</feature>
<evidence type="ECO:0000256" key="7">
    <source>
        <dbReference type="ARBA" id="ARBA00023128"/>
    </source>
</evidence>
<protein>
    <recommendedName>
        <fullName evidence="13">Mitochondrial carrier protein</fullName>
    </recommendedName>
</protein>
<dbReference type="EMBL" id="CAMPGE010019099">
    <property type="protein sequence ID" value="CAI2377458.1"/>
    <property type="molecule type" value="Genomic_DNA"/>
</dbReference>
<organism evidence="11 12">
    <name type="scientific">Euplotes crassus</name>
    <dbReference type="NCBI Taxonomy" id="5936"/>
    <lineage>
        <taxon>Eukaryota</taxon>
        <taxon>Sar</taxon>
        <taxon>Alveolata</taxon>
        <taxon>Ciliophora</taxon>
        <taxon>Intramacronucleata</taxon>
        <taxon>Spirotrichea</taxon>
        <taxon>Hypotrichia</taxon>
        <taxon>Euplotida</taxon>
        <taxon>Euplotidae</taxon>
        <taxon>Moneuplotes</taxon>
    </lineage>
</organism>
<dbReference type="PROSITE" id="PS50920">
    <property type="entry name" value="SOLCAR"/>
    <property type="match status" value="3"/>
</dbReference>
<keyword evidence="12" id="KW-1185">Reference proteome</keyword>
<evidence type="ECO:0000256" key="1">
    <source>
        <dbReference type="ARBA" id="ARBA00004225"/>
    </source>
</evidence>
<dbReference type="PANTHER" id="PTHR45624:SF10">
    <property type="entry name" value="SLC (SOLUTE CARRIER) HOMOLOG"/>
    <property type="match status" value="1"/>
</dbReference>
<evidence type="ECO:0000256" key="5">
    <source>
        <dbReference type="ARBA" id="ARBA00022737"/>
    </source>
</evidence>
<keyword evidence="8 9" id="KW-0472">Membrane</keyword>
<keyword evidence="5" id="KW-0677">Repeat</keyword>
<dbReference type="Gene3D" id="1.50.40.10">
    <property type="entry name" value="Mitochondrial carrier domain"/>
    <property type="match status" value="1"/>
</dbReference>
<evidence type="ECO:0000313" key="12">
    <source>
        <dbReference type="Proteomes" id="UP001295684"/>
    </source>
</evidence>
<keyword evidence="6" id="KW-1133">Transmembrane helix</keyword>
<evidence type="ECO:0000256" key="10">
    <source>
        <dbReference type="RuleBase" id="RU000488"/>
    </source>
</evidence>
<dbReference type="InterPro" id="IPR018108">
    <property type="entry name" value="MCP_transmembrane"/>
</dbReference>
<feature type="repeat" description="Solcar" evidence="9">
    <location>
        <begin position="103"/>
        <end position="183"/>
    </location>
</feature>
<keyword evidence="3 10" id="KW-0813">Transport</keyword>
<dbReference type="InterPro" id="IPR050567">
    <property type="entry name" value="Mitochondrial_Carrier"/>
</dbReference>
<dbReference type="AlphaFoldDB" id="A0AAD1XQS8"/>
<dbReference type="Pfam" id="PF00153">
    <property type="entry name" value="Mito_carr"/>
    <property type="match status" value="3"/>
</dbReference>
<comment type="similarity">
    <text evidence="2 10">Belongs to the mitochondrial carrier (TC 2.A.29) family.</text>
</comment>
<evidence type="ECO:0000256" key="6">
    <source>
        <dbReference type="ARBA" id="ARBA00022989"/>
    </source>
</evidence>
<keyword evidence="7" id="KW-0496">Mitochondrion</keyword>
<reference evidence="11" key="1">
    <citation type="submission" date="2023-07" db="EMBL/GenBank/DDBJ databases">
        <authorList>
            <consortium name="AG Swart"/>
            <person name="Singh M."/>
            <person name="Singh A."/>
            <person name="Seah K."/>
            <person name="Emmerich C."/>
        </authorList>
    </citation>
    <scope>NUCLEOTIDE SEQUENCE</scope>
    <source>
        <strain evidence="11">DP1</strain>
    </source>
</reference>
<dbReference type="PANTHER" id="PTHR45624">
    <property type="entry name" value="MITOCHONDRIAL BASIC AMINO ACIDS TRANSPORTER-RELATED"/>
    <property type="match status" value="1"/>
</dbReference>
<dbReference type="InterPro" id="IPR023395">
    <property type="entry name" value="MCP_dom_sf"/>
</dbReference>
<dbReference type="SUPFAM" id="SSF103506">
    <property type="entry name" value="Mitochondrial carrier"/>
    <property type="match status" value="1"/>
</dbReference>